<dbReference type="Proteomes" id="UP000777482">
    <property type="component" value="Unassembled WGS sequence"/>
</dbReference>
<dbReference type="InterPro" id="IPR000182">
    <property type="entry name" value="GNAT_dom"/>
</dbReference>
<protein>
    <recommendedName>
        <fullName evidence="2">N-acetyltransferase domain-containing protein</fullName>
    </recommendedName>
</protein>
<organism evidence="3 4">
    <name type="scientific">Rhodotorula mucilaginosa</name>
    <name type="common">Yeast</name>
    <name type="synonym">Rhodotorula rubra</name>
    <dbReference type="NCBI Taxonomy" id="5537"/>
    <lineage>
        <taxon>Eukaryota</taxon>
        <taxon>Fungi</taxon>
        <taxon>Dikarya</taxon>
        <taxon>Basidiomycota</taxon>
        <taxon>Pucciniomycotina</taxon>
        <taxon>Microbotryomycetes</taxon>
        <taxon>Sporidiobolales</taxon>
        <taxon>Sporidiobolaceae</taxon>
        <taxon>Rhodotorula</taxon>
    </lineage>
</organism>
<evidence type="ECO:0000259" key="2">
    <source>
        <dbReference type="PROSITE" id="PS51186"/>
    </source>
</evidence>
<dbReference type="Pfam" id="PF13673">
    <property type="entry name" value="Acetyltransf_10"/>
    <property type="match status" value="1"/>
</dbReference>
<dbReference type="PROSITE" id="PS51186">
    <property type="entry name" value="GNAT"/>
    <property type="match status" value="2"/>
</dbReference>
<dbReference type="CDD" id="cd04301">
    <property type="entry name" value="NAT_SF"/>
    <property type="match status" value="2"/>
</dbReference>
<dbReference type="InterPro" id="IPR016181">
    <property type="entry name" value="Acyl_CoA_acyltransferase"/>
</dbReference>
<gene>
    <name evidence="3" type="ORF">C6P46_004643</name>
</gene>
<keyword evidence="4" id="KW-1185">Reference proteome</keyword>
<evidence type="ECO:0000313" key="3">
    <source>
        <dbReference type="EMBL" id="KAG0660343.1"/>
    </source>
</evidence>
<proteinExistence type="predicted"/>
<accession>A0A9P6W268</accession>
<evidence type="ECO:0000256" key="1">
    <source>
        <dbReference type="SAM" id="MobiDB-lite"/>
    </source>
</evidence>
<dbReference type="PANTHER" id="PTHR42791">
    <property type="entry name" value="GNAT FAMILY ACETYLTRANSFERASE"/>
    <property type="match status" value="1"/>
</dbReference>
<dbReference type="InterPro" id="IPR052523">
    <property type="entry name" value="Trichothecene_AcTrans"/>
</dbReference>
<feature type="region of interest" description="Disordered" evidence="1">
    <location>
        <begin position="73"/>
        <end position="105"/>
    </location>
</feature>
<feature type="domain" description="N-acetyltransferase" evidence="2">
    <location>
        <begin position="203"/>
        <end position="397"/>
    </location>
</feature>
<feature type="region of interest" description="Disordered" evidence="1">
    <location>
        <begin position="285"/>
        <end position="305"/>
    </location>
</feature>
<sequence length="414" mass="45295">MEALVISPVADDEHELLAALTLRAFSPLIMHQRVFGDVDPAVHVTSLAARARSAAQKPNCQIVKATRGGTPVGYAVWTTPSSDPAATEGDPSEPDTSGDRFPPGTNLELANELFGSEHKKIEEPHFYVGTLAVDPAAQGGRIGSALLRHICKQADEQAVPVHLSATSGGLSLYERFGFELHGEPQRPTSDPDIVLYPLRREPIVLVSATRDDLPGLASLHRLAFEPTKIMRYLHTDVDPDVFNEFFVKRFTKVMNEAEEKNNGGSVITVAKRGWKPLGFAWTTREPAAKDRPAEEKEKPERPLMEGADPVRSRELLGALDRHANTVPFPHWNLHILSIDPAAQGAGVGKRLLRSAIDLAVAENLPLTLESTEFGLPLYRSSGFRDFAEIIVAEQDKDVKLWPMVFGSTSSTEVV</sequence>
<name>A0A9P6W268_RHOMI</name>
<dbReference type="OrthoDB" id="2896281at2759"/>
<feature type="compositionally biased region" description="Basic and acidic residues" evidence="1">
    <location>
        <begin position="286"/>
        <end position="305"/>
    </location>
</feature>
<reference evidence="3 4" key="1">
    <citation type="submission" date="2020-11" db="EMBL/GenBank/DDBJ databases">
        <title>Kefir isolates.</title>
        <authorList>
            <person name="Marcisauskas S."/>
            <person name="Kim Y."/>
            <person name="Blasche S."/>
        </authorList>
    </citation>
    <scope>NUCLEOTIDE SEQUENCE [LARGE SCALE GENOMIC DNA]</scope>
    <source>
        <strain evidence="3 4">KR</strain>
    </source>
</reference>
<comment type="caution">
    <text evidence="3">The sequence shown here is derived from an EMBL/GenBank/DDBJ whole genome shotgun (WGS) entry which is preliminary data.</text>
</comment>
<feature type="domain" description="N-acetyltransferase" evidence="2">
    <location>
        <begin position="4"/>
        <end position="200"/>
    </location>
</feature>
<dbReference type="Gene3D" id="3.40.630.30">
    <property type="match status" value="2"/>
</dbReference>
<dbReference type="GO" id="GO:0016747">
    <property type="term" value="F:acyltransferase activity, transferring groups other than amino-acyl groups"/>
    <property type="evidence" value="ECO:0007669"/>
    <property type="project" value="InterPro"/>
</dbReference>
<evidence type="ECO:0000313" key="4">
    <source>
        <dbReference type="Proteomes" id="UP000777482"/>
    </source>
</evidence>
<dbReference type="EMBL" id="PUHQ01000045">
    <property type="protein sequence ID" value="KAG0660343.1"/>
    <property type="molecule type" value="Genomic_DNA"/>
</dbReference>
<dbReference type="PANTHER" id="PTHR42791:SF2">
    <property type="entry name" value="N-ACETYLTRANSFERASE DOMAIN-CONTAINING PROTEIN"/>
    <property type="match status" value="1"/>
</dbReference>
<dbReference type="Pfam" id="PF13508">
    <property type="entry name" value="Acetyltransf_7"/>
    <property type="match status" value="1"/>
</dbReference>
<dbReference type="SUPFAM" id="SSF55729">
    <property type="entry name" value="Acyl-CoA N-acyltransferases (Nat)"/>
    <property type="match status" value="2"/>
</dbReference>
<dbReference type="AlphaFoldDB" id="A0A9P6W268"/>